<feature type="transmembrane region" description="Helical" evidence="8">
    <location>
        <begin position="524"/>
        <end position="547"/>
    </location>
</feature>
<feature type="transmembrane region" description="Helical" evidence="8">
    <location>
        <begin position="67"/>
        <end position="86"/>
    </location>
</feature>
<keyword evidence="6 8" id="KW-0472">Membrane</keyword>
<sequence>MDEENEFSKNLKINLDEEKILVPKTSSTKGNVLSSERSPKVRNHTKFVHKFSIGNAFSSLGRLIGSYPIIFCLIAVLLASSSLGMFKMKIQDRLRDGYTPSTSMSRYETDVYREFLGLAGDPIVTLVMFRAKDGASIHRLEHLDEVVKWHKFFQSNFSFDYMEDGVNSSKPIKYSDFCSSFCDANVAIEYFSETLKDELNRMNTGKSKSPNLNISYPITTVRGYQLHLERNFYGVKLEEENGFSKFNYSLKDNENLKKLDKITPIRYIEAAMLLFRGGGNEQKIAQWEMALYKFSQETFSSELLEMIIFGLEIIDYEMKQNSPTSYFALGFSAMLVFVFINVLSSSYFYGVLDGGKIWLVLVATLCPVLAITSTFGIFSLIHMRINTIMLIMPFLIMGIGVDDAFLMIHSWLRTAKHKIPIIERIALTLEEIGPSITITTITNVLTFSIGYFTPTPEIQLFCLATATALGLTYVYCIILFVPAMYFASVYEEKKEVSASKNAFKIKSFLSSTCDIYTQILEHRLVALVLFLSMLAYWYFAIVGTLTINSKIDPEKLLPHNSKVRKAEKTMSSLVYYEYYPITVLINNPFDIRKNKDLHQFENMLGEFESNRWCRGKDLTILWLRDYINYIKTYEDFDYYSEDGEPNTSLSQPNETETGLDYKRLKEFLYSPVYKHHAPFLRLNENNPDFPLSKFMFIIANYNTTTWSDRIEIVQQSRAIAAKYPNLNVTIWEANSMFVDQMLSLKKLTLMTCLMTLGCMAIVCGVFIRNLMAVIFATMAILSVSLGVIGYLSWWEMDLDPATMCAILMSIGLSVDFTAHMSYKFQLIDYAKIQDGKIVKIPLSSQHDKLVHAIKSVGWPMVQGGISTIITILPLALLKDYIPMVFVKTITLVVILGIGHGMLLLPAFMVLFPQTWFQQRYNMSQIYSIDRKSNGFDTLKEENGRQVISSIPTQKSEPKPEILPLIYRVNEIPKWNTALLIGFQQTMICIVGLLVVPDIVSQTVCPGADVVALKVRLISSTFTVTGLSTLIQTTFGYRLAVLQGPSFAFLPPLYAFARVVKCNATNEDYVPPEEYLGRLQIIQGSLACSALFLIIFGASGLIGIVSRRIGPITVCPPMILLCLDSVPIALQKAKLHWISTVYFGLMVIFVLFIGEWKVPIPYFALAKRRIKFVRYRLFGFFPYLSALLITYGVAFILSKTGIEPPNGAARIDDPKAIRVIHESPWFQIPYPGQFGMPHVSLGLFFGMIISCMMVVIESLGNYAILAKVSQERSPPLSSLNRAIMGEGIGACLAGLMGVGTGVTTYSENIAAVAITRVASRFTMQIASLILIFIGIFTKLGAVFATIPEAMIGGVLSMGLCMLTGIGIALIQSVDLKLSRNVTILGIATIMGMIVPDYFAENPIDVGNPEISQTLNILFNIRQFTGGIVACVLDNFVGDTLEQDGYSFPKPVNKVLKKLPILSKLPFMPSLKRLS</sequence>
<dbReference type="Pfam" id="PF02460">
    <property type="entry name" value="Patched"/>
    <property type="match status" value="1"/>
</dbReference>
<dbReference type="GO" id="GO:0022857">
    <property type="term" value="F:transmembrane transporter activity"/>
    <property type="evidence" value="ECO:0007669"/>
    <property type="project" value="InterPro"/>
</dbReference>
<evidence type="ECO:0000313" key="10">
    <source>
        <dbReference type="Proteomes" id="UP000887540"/>
    </source>
</evidence>
<evidence type="ECO:0000256" key="5">
    <source>
        <dbReference type="ARBA" id="ARBA00022989"/>
    </source>
</evidence>
<evidence type="ECO:0000256" key="2">
    <source>
        <dbReference type="ARBA" id="ARBA00005585"/>
    </source>
</evidence>
<keyword evidence="4 8" id="KW-0812">Transmembrane</keyword>
<dbReference type="SUPFAM" id="SSF82866">
    <property type="entry name" value="Multidrug efflux transporter AcrB transmembrane domain"/>
    <property type="match status" value="2"/>
</dbReference>
<dbReference type="FunFam" id="1.20.1640.10:FF:000013">
    <property type="entry name" value="PaTched Related family"/>
    <property type="match status" value="1"/>
</dbReference>
<dbReference type="InterPro" id="IPR003392">
    <property type="entry name" value="PTHD_SSD"/>
</dbReference>
<dbReference type="GO" id="GO:0006897">
    <property type="term" value="P:endocytosis"/>
    <property type="evidence" value="ECO:0007669"/>
    <property type="project" value="TreeGrafter"/>
</dbReference>
<feature type="transmembrane region" description="Helical" evidence="8">
    <location>
        <begin position="747"/>
        <end position="767"/>
    </location>
</feature>
<feature type="transmembrane region" description="Helical" evidence="8">
    <location>
        <begin position="326"/>
        <end position="351"/>
    </location>
</feature>
<proteinExistence type="inferred from homology"/>
<dbReference type="Pfam" id="PF00860">
    <property type="entry name" value="Xan_ur_permease"/>
    <property type="match status" value="1"/>
</dbReference>
<evidence type="ECO:0000256" key="1">
    <source>
        <dbReference type="ARBA" id="ARBA00004651"/>
    </source>
</evidence>
<evidence type="ECO:0000256" key="4">
    <source>
        <dbReference type="ARBA" id="ARBA00022692"/>
    </source>
</evidence>
<dbReference type="GO" id="GO:0030659">
    <property type="term" value="C:cytoplasmic vesicle membrane"/>
    <property type="evidence" value="ECO:0007669"/>
    <property type="project" value="TreeGrafter"/>
</dbReference>
<feature type="transmembrane region" description="Helical" evidence="8">
    <location>
        <begin position="1080"/>
        <end position="1104"/>
    </location>
</feature>
<dbReference type="InterPro" id="IPR000731">
    <property type="entry name" value="SSD"/>
</dbReference>
<feature type="transmembrane region" description="Helical" evidence="8">
    <location>
        <begin position="1176"/>
        <end position="1196"/>
    </location>
</feature>
<feature type="domain" description="SSD" evidence="9">
    <location>
        <begin position="325"/>
        <end position="486"/>
    </location>
</feature>
<comment type="similarity">
    <text evidence="2">Belongs to the patched family.</text>
</comment>
<name>A0A914DSD7_9BILA</name>
<dbReference type="Gene3D" id="1.20.1640.10">
    <property type="entry name" value="Multidrug efflux transporter AcrB transmembrane domain"/>
    <property type="match status" value="2"/>
</dbReference>
<feature type="transmembrane region" description="Helical" evidence="8">
    <location>
        <begin position="1240"/>
        <end position="1264"/>
    </location>
</feature>
<keyword evidence="5 8" id="KW-1133">Transmembrane helix</keyword>
<feature type="transmembrane region" description="Helical" evidence="8">
    <location>
        <begin position="357"/>
        <end position="381"/>
    </location>
</feature>
<organism evidence="10 11">
    <name type="scientific">Acrobeloides nanus</name>
    <dbReference type="NCBI Taxonomy" id="290746"/>
    <lineage>
        <taxon>Eukaryota</taxon>
        <taxon>Metazoa</taxon>
        <taxon>Ecdysozoa</taxon>
        <taxon>Nematoda</taxon>
        <taxon>Chromadorea</taxon>
        <taxon>Rhabditida</taxon>
        <taxon>Tylenchina</taxon>
        <taxon>Cephalobomorpha</taxon>
        <taxon>Cephaloboidea</taxon>
        <taxon>Cephalobidae</taxon>
        <taxon>Acrobeloides</taxon>
    </lineage>
</organism>
<dbReference type="PANTHER" id="PTHR10796">
    <property type="entry name" value="PATCHED-RELATED"/>
    <property type="match status" value="1"/>
</dbReference>
<feature type="transmembrane region" description="Helical" evidence="8">
    <location>
        <begin position="889"/>
        <end position="911"/>
    </location>
</feature>
<feature type="transmembrane region" description="Helical" evidence="8">
    <location>
        <begin position="460"/>
        <end position="487"/>
    </location>
</feature>
<evidence type="ECO:0000256" key="8">
    <source>
        <dbReference type="SAM" id="Phobius"/>
    </source>
</evidence>
<feature type="transmembrane region" description="Helical" evidence="8">
    <location>
        <begin position="1380"/>
        <end position="1398"/>
    </location>
</feature>
<feature type="transmembrane region" description="Helical" evidence="8">
    <location>
        <begin position="1324"/>
        <end position="1343"/>
    </location>
</feature>
<dbReference type="InterPro" id="IPR051697">
    <property type="entry name" value="Patched_domain-protein"/>
</dbReference>
<dbReference type="PANTHER" id="PTHR10796:SF90">
    <property type="entry name" value="SSD DOMAIN-CONTAINING PROTEIN"/>
    <property type="match status" value="1"/>
</dbReference>
<dbReference type="GO" id="GO:0018996">
    <property type="term" value="P:molting cycle, collagen and cuticulin-based cuticle"/>
    <property type="evidence" value="ECO:0007669"/>
    <property type="project" value="TreeGrafter"/>
</dbReference>
<feature type="transmembrane region" description="Helical" evidence="8">
    <location>
        <begin position="388"/>
        <end position="412"/>
    </location>
</feature>
<comment type="subcellular location">
    <subcellularLocation>
        <location evidence="1">Cell membrane</location>
        <topology evidence="1">Multi-pass membrane protein</topology>
    </subcellularLocation>
</comment>
<keyword evidence="3" id="KW-1003">Cell membrane</keyword>
<feature type="transmembrane region" description="Helical" evidence="8">
    <location>
        <begin position="856"/>
        <end position="877"/>
    </location>
</feature>
<dbReference type="InterPro" id="IPR006043">
    <property type="entry name" value="NCS2"/>
</dbReference>
<dbReference type="PROSITE" id="PS50156">
    <property type="entry name" value="SSD"/>
    <property type="match status" value="1"/>
</dbReference>
<keyword evidence="7" id="KW-0325">Glycoprotein</keyword>
<feature type="transmembrane region" description="Helical" evidence="8">
    <location>
        <begin position="974"/>
        <end position="995"/>
    </location>
</feature>
<keyword evidence="10" id="KW-1185">Reference proteome</keyword>
<feature type="transmembrane region" description="Helical" evidence="8">
    <location>
        <begin position="1111"/>
        <end position="1129"/>
    </location>
</feature>
<dbReference type="Proteomes" id="UP000887540">
    <property type="component" value="Unplaced"/>
</dbReference>
<evidence type="ECO:0000256" key="3">
    <source>
        <dbReference type="ARBA" id="ARBA00022475"/>
    </source>
</evidence>
<protein>
    <submittedName>
        <fullName evidence="11">SSD domain-containing protein</fullName>
    </submittedName>
</protein>
<evidence type="ECO:0000313" key="11">
    <source>
        <dbReference type="WBParaSite" id="ACRNAN_scaffold3677.g14124.t1"/>
    </source>
</evidence>
<feature type="transmembrane region" description="Helical" evidence="8">
    <location>
        <begin position="1016"/>
        <end position="1036"/>
    </location>
</feature>
<feature type="transmembrane region" description="Helical" evidence="8">
    <location>
        <begin position="1349"/>
        <end position="1368"/>
    </location>
</feature>
<reference evidence="11" key="1">
    <citation type="submission" date="2022-11" db="UniProtKB">
        <authorList>
            <consortium name="WormBaseParasite"/>
        </authorList>
    </citation>
    <scope>IDENTIFICATION</scope>
</reference>
<dbReference type="WBParaSite" id="ACRNAN_scaffold3677.g14124.t1">
    <property type="protein sequence ID" value="ACRNAN_scaffold3677.g14124.t1"/>
    <property type="gene ID" value="ACRNAN_scaffold3677.g14124"/>
</dbReference>
<accession>A0A914DSD7</accession>
<evidence type="ECO:0000256" key="6">
    <source>
        <dbReference type="ARBA" id="ARBA00023136"/>
    </source>
</evidence>
<dbReference type="GO" id="GO:0005886">
    <property type="term" value="C:plasma membrane"/>
    <property type="evidence" value="ECO:0007669"/>
    <property type="project" value="UniProtKB-SubCell"/>
</dbReference>
<evidence type="ECO:0000256" key="7">
    <source>
        <dbReference type="ARBA" id="ARBA00023180"/>
    </source>
</evidence>
<evidence type="ECO:0000259" key="9">
    <source>
        <dbReference type="PROSITE" id="PS50156"/>
    </source>
</evidence>
<feature type="transmembrane region" description="Helical" evidence="8">
    <location>
        <begin position="773"/>
        <end position="794"/>
    </location>
</feature>
<feature type="transmembrane region" description="Helical" evidence="8">
    <location>
        <begin position="1135"/>
        <end position="1155"/>
    </location>
</feature>